<name>A0AAJ5XB23_9SPHN</name>
<feature type="chain" id="PRO_5042510946" description="YbjN domain-containing protein" evidence="1">
    <location>
        <begin position="35"/>
        <end position="176"/>
    </location>
</feature>
<evidence type="ECO:0008006" key="4">
    <source>
        <dbReference type="Google" id="ProtNLM"/>
    </source>
</evidence>
<dbReference type="AlphaFoldDB" id="A0AAJ5XB23"/>
<reference evidence="2" key="1">
    <citation type="submission" date="2023-03" db="EMBL/GenBank/DDBJ databases">
        <title>Andean soil-derived lignocellulolytic bacterial consortium as a source of novel taxa and putative plastic-active enzymes.</title>
        <authorList>
            <person name="Diaz-Garcia L."/>
            <person name="Chuvochina M."/>
            <person name="Feuerriegel G."/>
            <person name="Bunk B."/>
            <person name="Sproer C."/>
            <person name="Streit W.R."/>
            <person name="Rodriguez L.M."/>
            <person name="Overmann J."/>
            <person name="Jimenez D.J."/>
        </authorList>
    </citation>
    <scope>NUCLEOTIDE SEQUENCE</scope>
    <source>
        <strain evidence="2">MAG 26</strain>
    </source>
</reference>
<feature type="signal peptide" evidence="1">
    <location>
        <begin position="1"/>
        <end position="34"/>
    </location>
</feature>
<gene>
    <name evidence="2" type="ORF">P0Y56_06670</name>
</gene>
<dbReference type="KEGG" id="acob:P0Y56_06670"/>
<evidence type="ECO:0000313" key="2">
    <source>
        <dbReference type="EMBL" id="WEK47976.1"/>
    </source>
</evidence>
<evidence type="ECO:0000313" key="3">
    <source>
        <dbReference type="Proteomes" id="UP001218362"/>
    </source>
</evidence>
<proteinExistence type="predicted"/>
<dbReference type="EMBL" id="CP119316">
    <property type="protein sequence ID" value="WEK47976.1"/>
    <property type="molecule type" value="Genomic_DNA"/>
</dbReference>
<accession>A0AAJ5XB23</accession>
<sequence length="176" mass="18786">MRSFPGSFTRVSIIRRAAALALSAVSLAAVPGHAATIAGSKPGAQMVSAANIQSVVDYVASKGDMTTRSTDADGKPLVTEAGNHYNISFYDCSDAKDQCQTLQFIACYAGYAQGNVTKTNDLMKNYVSVKAYIDTNNNVCIAEPVATGKGGISYEAMDIVFNAFLWFRQNADAQFK</sequence>
<keyword evidence="1" id="KW-0732">Signal</keyword>
<organism evidence="2 3">
    <name type="scientific">Candidatus Andeanibacterium colombiense</name>
    <dbReference type="NCBI Taxonomy" id="3121345"/>
    <lineage>
        <taxon>Bacteria</taxon>
        <taxon>Pseudomonadati</taxon>
        <taxon>Pseudomonadota</taxon>
        <taxon>Alphaproteobacteria</taxon>
        <taxon>Sphingomonadales</taxon>
        <taxon>Sphingomonadaceae</taxon>
        <taxon>Candidatus Andeanibacterium</taxon>
    </lineage>
</organism>
<protein>
    <recommendedName>
        <fullName evidence="4">YbjN domain-containing protein</fullName>
    </recommendedName>
</protein>
<evidence type="ECO:0000256" key="1">
    <source>
        <dbReference type="SAM" id="SignalP"/>
    </source>
</evidence>
<dbReference type="Proteomes" id="UP001218362">
    <property type="component" value="Chromosome"/>
</dbReference>